<name>A0A1F7KGP6_9BACT</name>
<evidence type="ECO:0000313" key="2">
    <source>
        <dbReference type="EMBL" id="OGK67046.1"/>
    </source>
</evidence>
<evidence type="ECO:0000313" key="3">
    <source>
        <dbReference type="Proteomes" id="UP000178450"/>
    </source>
</evidence>
<keyword evidence="1" id="KW-0472">Membrane</keyword>
<protein>
    <submittedName>
        <fullName evidence="2">Uncharacterized protein</fullName>
    </submittedName>
</protein>
<dbReference type="Pfam" id="PF18895">
    <property type="entry name" value="T4SS_pilin"/>
    <property type="match status" value="1"/>
</dbReference>
<keyword evidence="1" id="KW-0812">Transmembrane</keyword>
<keyword evidence="1" id="KW-1133">Transmembrane helix</keyword>
<reference evidence="2 3" key="1">
    <citation type="journal article" date="2016" name="Nat. Commun.">
        <title>Thousands of microbial genomes shed light on interconnected biogeochemical processes in an aquifer system.</title>
        <authorList>
            <person name="Anantharaman K."/>
            <person name="Brown C.T."/>
            <person name="Hug L.A."/>
            <person name="Sharon I."/>
            <person name="Castelle C.J."/>
            <person name="Probst A.J."/>
            <person name="Thomas B.C."/>
            <person name="Singh A."/>
            <person name="Wilkins M.J."/>
            <person name="Karaoz U."/>
            <person name="Brodie E.L."/>
            <person name="Williams K.H."/>
            <person name="Hubbard S.S."/>
            <person name="Banfield J.F."/>
        </authorList>
    </citation>
    <scope>NUCLEOTIDE SEQUENCE [LARGE SCALE GENOMIC DNA]</scope>
</reference>
<sequence>MWDSCLVEGVPTIKCFEVLFALLLRSLSGLVFVILLAMFVMGSISWLTAGDNPEKLKKAKATFFSALTGLIIIAVSYLVLVILGDFLGLEGLTQFKIVTD</sequence>
<organism evidence="2 3">
    <name type="scientific">Candidatus Roizmanbacteria bacterium RIFOXYA1_FULL_41_12</name>
    <dbReference type="NCBI Taxonomy" id="1802082"/>
    <lineage>
        <taxon>Bacteria</taxon>
        <taxon>Candidatus Roizmaniibacteriota</taxon>
    </lineage>
</organism>
<proteinExistence type="predicted"/>
<comment type="caution">
    <text evidence="2">The sequence shown here is derived from an EMBL/GenBank/DDBJ whole genome shotgun (WGS) entry which is preliminary data.</text>
</comment>
<gene>
    <name evidence="2" type="ORF">A2209_03260</name>
</gene>
<feature type="transmembrane region" description="Helical" evidence="1">
    <location>
        <begin position="61"/>
        <end position="83"/>
    </location>
</feature>
<feature type="transmembrane region" description="Helical" evidence="1">
    <location>
        <begin position="27"/>
        <end position="49"/>
    </location>
</feature>
<dbReference type="Proteomes" id="UP000178450">
    <property type="component" value="Unassembled WGS sequence"/>
</dbReference>
<accession>A0A1F7KGP6</accession>
<dbReference type="EMBL" id="MGBG01000002">
    <property type="protein sequence ID" value="OGK67046.1"/>
    <property type="molecule type" value="Genomic_DNA"/>
</dbReference>
<dbReference type="AlphaFoldDB" id="A0A1F7KGP6"/>
<evidence type="ECO:0000256" key="1">
    <source>
        <dbReference type="SAM" id="Phobius"/>
    </source>
</evidence>
<dbReference type="InterPro" id="IPR043993">
    <property type="entry name" value="T4SS_pilin"/>
</dbReference>